<name>A0ABR3U4I8_9PEZI</name>
<dbReference type="InterPro" id="IPR026847">
    <property type="entry name" value="VPS13"/>
</dbReference>
<dbReference type="EMBL" id="JAKEKT020000001">
    <property type="protein sequence ID" value="KAL1651887.1"/>
    <property type="molecule type" value="Genomic_DNA"/>
</dbReference>
<sequence>MKKRASVLSSFSDISGVQRKASVAELKSYRRKLLLASDTSTTGQRRESGDVDVDDDDEQRQRSSDAARSVLSSTSSRNSTSALAVVESGSSRRRSRSRSRSASGIGTGAVARVAQPKVAEKLNGAEKLDRFAEGVATSGKSLARGLGFVLSAPGVYTHEIARGINNLPRRYGDETVRRDDEIVGFTSGMAAAGKGFGLGLYDGITGIFVQPVTGAQKEGAKGFVKGCVKGVAGAVTKPAAGK</sequence>
<gene>
    <name evidence="3" type="ORF">SLS58_000010</name>
</gene>
<protein>
    <submittedName>
        <fullName evidence="3">Uncharacterized protein</fullName>
    </submittedName>
</protein>
<comment type="similarity">
    <text evidence="1">Belongs to the VPS13 family.</text>
</comment>
<evidence type="ECO:0000256" key="2">
    <source>
        <dbReference type="SAM" id="MobiDB-lite"/>
    </source>
</evidence>
<dbReference type="PANTHER" id="PTHR16166:SF93">
    <property type="entry name" value="INTERMEMBRANE LIPID TRANSFER PROTEIN VPS13"/>
    <property type="match status" value="1"/>
</dbReference>
<accession>A0ABR3U4I8</accession>
<dbReference type="Proteomes" id="UP001521184">
    <property type="component" value="Unassembled WGS sequence"/>
</dbReference>
<feature type="compositionally biased region" description="Low complexity" evidence="2">
    <location>
        <begin position="66"/>
        <end position="84"/>
    </location>
</feature>
<keyword evidence="4" id="KW-1185">Reference proteome</keyword>
<reference evidence="3 4" key="1">
    <citation type="journal article" date="2023" name="Plant Dis.">
        <title>First Report of Diplodia intermedia Causing Canker and Dieback Diseases on Apple Trees in Canada.</title>
        <authorList>
            <person name="Ellouze W."/>
            <person name="Ilyukhin E."/>
            <person name="Sulman M."/>
            <person name="Ali S."/>
        </authorList>
    </citation>
    <scope>NUCLEOTIDE SEQUENCE [LARGE SCALE GENOMIC DNA]</scope>
    <source>
        <strain evidence="3 4">M45-28</strain>
    </source>
</reference>
<feature type="region of interest" description="Disordered" evidence="2">
    <location>
        <begin position="34"/>
        <end position="108"/>
    </location>
</feature>
<evidence type="ECO:0000313" key="3">
    <source>
        <dbReference type="EMBL" id="KAL1651887.1"/>
    </source>
</evidence>
<evidence type="ECO:0000256" key="1">
    <source>
        <dbReference type="ARBA" id="ARBA00006545"/>
    </source>
</evidence>
<dbReference type="PANTHER" id="PTHR16166">
    <property type="entry name" value="VACUOLAR PROTEIN SORTING-ASSOCIATED PROTEIN VPS13"/>
    <property type="match status" value="1"/>
</dbReference>
<evidence type="ECO:0000313" key="4">
    <source>
        <dbReference type="Proteomes" id="UP001521184"/>
    </source>
</evidence>
<comment type="caution">
    <text evidence="3">The sequence shown here is derived from an EMBL/GenBank/DDBJ whole genome shotgun (WGS) entry which is preliminary data.</text>
</comment>
<proteinExistence type="inferred from homology"/>
<organism evidence="3 4">
    <name type="scientific">Diplodia intermedia</name>
    <dbReference type="NCBI Taxonomy" id="856260"/>
    <lineage>
        <taxon>Eukaryota</taxon>
        <taxon>Fungi</taxon>
        <taxon>Dikarya</taxon>
        <taxon>Ascomycota</taxon>
        <taxon>Pezizomycotina</taxon>
        <taxon>Dothideomycetes</taxon>
        <taxon>Dothideomycetes incertae sedis</taxon>
        <taxon>Botryosphaeriales</taxon>
        <taxon>Botryosphaeriaceae</taxon>
        <taxon>Diplodia</taxon>
    </lineage>
</organism>